<dbReference type="InterPro" id="IPR029063">
    <property type="entry name" value="SAM-dependent_MTases_sf"/>
</dbReference>
<proteinExistence type="predicted"/>
<dbReference type="AlphaFoldDB" id="A0A4R1HFW0"/>
<feature type="compositionally biased region" description="Basic residues" evidence="1">
    <location>
        <begin position="79"/>
        <end position="91"/>
    </location>
</feature>
<dbReference type="Gene3D" id="3.40.50.150">
    <property type="entry name" value="Vaccinia Virus protein VP39"/>
    <property type="match status" value="1"/>
</dbReference>
<evidence type="ECO:0000313" key="2">
    <source>
        <dbReference type="EMBL" id="TCK20558.1"/>
    </source>
</evidence>
<sequence>MPDHRAFRHALRVDPALRELLAELAEFGATTDASTDERAHRMLYITHDTGVVLSPLVRATGSGTVPEIGTSNGYSHAVAGRRRRRGRHRHDRRDARLAAVALPDRQGELVVLEEP</sequence>
<keyword evidence="3" id="KW-1185">Reference proteome</keyword>
<dbReference type="Proteomes" id="UP000295560">
    <property type="component" value="Unassembled WGS sequence"/>
</dbReference>
<accession>A0A4R1HFW0</accession>
<dbReference type="EMBL" id="SMFZ01000002">
    <property type="protein sequence ID" value="TCK20558.1"/>
    <property type="molecule type" value="Genomic_DNA"/>
</dbReference>
<evidence type="ECO:0000256" key="1">
    <source>
        <dbReference type="SAM" id="MobiDB-lite"/>
    </source>
</evidence>
<comment type="caution">
    <text evidence="2">The sequence shown here is derived from an EMBL/GenBank/DDBJ whole genome shotgun (WGS) entry which is preliminary data.</text>
</comment>
<name>A0A4R1HFW0_PSEEN</name>
<reference evidence="2 3" key="1">
    <citation type="submission" date="2019-03" db="EMBL/GenBank/DDBJ databases">
        <title>Sequencing the genomes of 1000 actinobacteria strains.</title>
        <authorList>
            <person name="Klenk H.-P."/>
        </authorList>
    </citation>
    <scope>NUCLEOTIDE SEQUENCE [LARGE SCALE GENOMIC DNA]</scope>
    <source>
        <strain evidence="2 3">DSM 44969</strain>
    </source>
</reference>
<gene>
    <name evidence="2" type="ORF">EV378_4519</name>
</gene>
<organism evidence="2 3">
    <name type="scientific">Pseudonocardia endophytica</name>
    <dbReference type="NCBI Taxonomy" id="401976"/>
    <lineage>
        <taxon>Bacteria</taxon>
        <taxon>Bacillati</taxon>
        <taxon>Actinomycetota</taxon>
        <taxon>Actinomycetes</taxon>
        <taxon>Pseudonocardiales</taxon>
        <taxon>Pseudonocardiaceae</taxon>
        <taxon>Pseudonocardia</taxon>
    </lineage>
</organism>
<protein>
    <submittedName>
        <fullName evidence="2">Uncharacterized protein</fullName>
    </submittedName>
</protein>
<evidence type="ECO:0000313" key="3">
    <source>
        <dbReference type="Proteomes" id="UP000295560"/>
    </source>
</evidence>
<feature type="region of interest" description="Disordered" evidence="1">
    <location>
        <begin position="64"/>
        <end position="93"/>
    </location>
</feature>